<dbReference type="InterPro" id="IPR006047">
    <property type="entry name" value="GH13_cat_dom"/>
</dbReference>
<dbReference type="CDD" id="cd03801">
    <property type="entry name" value="GT4_PimA-like"/>
    <property type="match status" value="1"/>
</dbReference>
<keyword evidence="5" id="KW-0808">Transferase</keyword>
<dbReference type="GO" id="GO:0004553">
    <property type="term" value="F:hydrolase activity, hydrolyzing O-glycosyl compounds"/>
    <property type="evidence" value="ECO:0007669"/>
    <property type="project" value="InterPro"/>
</dbReference>
<dbReference type="Pfam" id="PF13439">
    <property type="entry name" value="Glyco_transf_4"/>
    <property type="match status" value="1"/>
</dbReference>
<dbReference type="Gene3D" id="3.20.20.80">
    <property type="entry name" value="Glycosidases"/>
    <property type="match status" value="3"/>
</dbReference>
<dbReference type="InterPro" id="IPR028098">
    <property type="entry name" value="Glyco_trans_4-like_N"/>
</dbReference>
<dbReference type="GO" id="GO:0005737">
    <property type="term" value="C:cytoplasm"/>
    <property type="evidence" value="ECO:0007669"/>
    <property type="project" value="TreeGrafter"/>
</dbReference>
<evidence type="ECO:0000256" key="2">
    <source>
        <dbReference type="ARBA" id="ARBA00009000"/>
    </source>
</evidence>
<dbReference type="Proteomes" id="UP001178507">
    <property type="component" value="Unassembled WGS sequence"/>
</dbReference>
<dbReference type="SUPFAM" id="SSF51011">
    <property type="entry name" value="Glycosyl hydrolase domain"/>
    <property type="match status" value="2"/>
</dbReference>
<dbReference type="EC" id="2.4.1.18" evidence="3"/>
<name>A0AA36HRQ3_9DINO</name>
<feature type="domain" description="Glycosyl hydrolase family 13 catalytic" evidence="7">
    <location>
        <begin position="759"/>
        <end position="1111"/>
    </location>
</feature>
<dbReference type="GO" id="GO:0005978">
    <property type="term" value="P:glycogen biosynthetic process"/>
    <property type="evidence" value="ECO:0007669"/>
    <property type="project" value="TreeGrafter"/>
</dbReference>
<dbReference type="Gene3D" id="3.40.50.2000">
    <property type="entry name" value="Glycogen Phosphorylase B"/>
    <property type="match status" value="2"/>
</dbReference>
<feature type="compositionally biased region" description="Pro residues" evidence="6">
    <location>
        <begin position="503"/>
        <end position="515"/>
    </location>
</feature>
<dbReference type="InterPro" id="IPR004193">
    <property type="entry name" value="Glyco_hydro_13_N"/>
</dbReference>
<dbReference type="PANTHER" id="PTHR43651">
    <property type="entry name" value="1,4-ALPHA-GLUCAN-BRANCHING ENZYME"/>
    <property type="match status" value="1"/>
</dbReference>
<reference evidence="8" key="1">
    <citation type="submission" date="2023-08" db="EMBL/GenBank/DDBJ databases">
        <authorList>
            <person name="Chen Y."/>
            <person name="Shah S."/>
            <person name="Dougan E. K."/>
            <person name="Thang M."/>
            <person name="Chan C."/>
        </authorList>
    </citation>
    <scope>NUCLEOTIDE SEQUENCE</scope>
</reference>
<dbReference type="InterPro" id="IPR001296">
    <property type="entry name" value="Glyco_trans_1"/>
</dbReference>
<dbReference type="SMART" id="SM00642">
    <property type="entry name" value="Aamy"/>
    <property type="match status" value="1"/>
</dbReference>
<evidence type="ECO:0000313" key="8">
    <source>
        <dbReference type="EMBL" id="CAJ1374067.1"/>
    </source>
</evidence>
<dbReference type="Pfam" id="PF00534">
    <property type="entry name" value="Glycos_transf_1"/>
    <property type="match status" value="1"/>
</dbReference>
<evidence type="ECO:0000259" key="7">
    <source>
        <dbReference type="SMART" id="SM00642"/>
    </source>
</evidence>
<feature type="compositionally biased region" description="Basic and acidic residues" evidence="6">
    <location>
        <begin position="560"/>
        <end position="571"/>
    </location>
</feature>
<dbReference type="InterPro" id="IPR006048">
    <property type="entry name" value="A-amylase/branching_C"/>
</dbReference>
<dbReference type="EMBL" id="CAUJNA010000229">
    <property type="protein sequence ID" value="CAJ1374067.1"/>
    <property type="molecule type" value="Genomic_DNA"/>
</dbReference>
<comment type="catalytic activity">
    <reaction evidence="1">
        <text>Transfers a segment of a (1-&gt;4)-alpha-D-glucan chain to a primary hydroxy group in a similar glucan chain.</text>
        <dbReference type="EC" id="2.4.1.18"/>
    </reaction>
</comment>
<feature type="region of interest" description="Disordered" evidence="6">
    <location>
        <begin position="497"/>
        <end position="571"/>
    </location>
</feature>
<dbReference type="Pfam" id="PF02922">
    <property type="entry name" value="CBM_48"/>
    <property type="match status" value="1"/>
</dbReference>
<keyword evidence="4" id="KW-0328">Glycosyltransferase</keyword>
<gene>
    <name evidence="8" type="ORF">EVOR1521_LOCUS3701</name>
</gene>
<dbReference type="SUPFAM" id="SSF51445">
    <property type="entry name" value="(Trans)glycosidases"/>
    <property type="match status" value="2"/>
</dbReference>
<evidence type="ECO:0000256" key="6">
    <source>
        <dbReference type="SAM" id="MobiDB-lite"/>
    </source>
</evidence>
<evidence type="ECO:0000256" key="3">
    <source>
        <dbReference type="ARBA" id="ARBA00012541"/>
    </source>
</evidence>
<dbReference type="InterPro" id="IPR017853">
    <property type="entry name" value="GH"/>
</dbReference>
<dbReference type="GO" id="GO:0043169">
    <property type="term" value="F:cation binding"/>
    <property type="evidence" value="ECO:0007669"/>
    <property type="project" value="InterPro"/>
</dbReference>
<evidence type="ECO:0000256" key="5">
    <source>
        <dbReference type="ARBA" id="ARBA00022679"/>
    </source>
</evidence>
<dbReference type="Gene3D" id="2.60.40.1180">
    <property type="entry name" value="Golgi alpha-mannosidase II"/>
    <property type="match status" value="2"/>
</dbReference>
<accession>A0AA36HRQ3</accession>
<dbReference type="InterPro" id="IPR013783">
    <property type="entry name" value="Ig-like_fold"/>
</dbReference>
<evidence type="ECO:0000256" key="4">
    <source>
        <dbReference type="ARBA" id="ARBA00022676"/>
    </source>
</evidence>
<dbReference type="GO" id="GO:0003844">
    <property type="term" value="F:1,4-alpha-glucan branching enzyme activity"/>
    <property type="evidence" value="ECO:0007669"/>
    <property type="project" value="UniProtKB-EC"/>
</dbReference>
<dbReference type="InterPro" id="IPR013780">
    <property type="entry name" value="Glyco_hydro_b"/>
</dbReference>
<organism evidence="8 9">
    <name type="scientific">Effrenium voratum</name>
    <dbReference type="NCBI Taxonomy" id="2562239"/>
    <lineage>
        <taxon>Eukaryota</taxon>
        <taxon>Sar</taxon>
        <taxon>Alveolata</taxon>
        <taxon>Dinophyceae</taxon>
        <taxon>Suessiales</taxon>
        <taxon>Symbiodiniaceae</taxon>
        <taxon>Effrenium</taxon>
    </lineage>
</organism>
<dbReference type="Gene3D" id="2.60.40.10">
    <property type="entry name" value="Immunoglobulins"/>
    <property type="match status" value="1"/>
</dbReference>
<sequence length="1690" mass="188410">MDGTDHCYTHGGLKGHHSEWDSKIFNYLKYEVLRFLLSNVKFWLMEYQFDGFRFDGITSMLYQSHGIGKGYTGGFHEYFGPDADIDSHIYLMLSNDLIHRICPSAVTVGEDVSGMPTLCLPVEYGGFGFDYRLAMAIPDMFIKYLKESTDDGWGMGHIVHTLTNRRYMEKVIGYAESHDQAIVGDKTLAFWLMDAEMYTGMSTFTSPLPSMCIDRGLALHKMIRLLVLSLGGEGYLNFMGNEFGHPEWIDFPRPENGWSHQHCRRRWDLAEDDLLRYKFFQAFDELMHACENRYKFVNASHQYVSKKCEMDKVIVFERGDLVFAFNFHPCNSYEGYQIGTHCDEPMRCVLDTDEGRFGGHMRLDYGHGNPFPALGGIDSRPHSVKLYMPARTAQVLCRESMLQGGVIIYAEESFLSQYELKNCDGLKLSLVVTKDGNEEMQDFPFTDGCAALEDHFDATFDIVTADDTILPCKASKDTKFRVYFPGEYTIAQLGYLRNGRPENAPPVPKAAPKPKPQAKEGYTKPKAQPAPLPTKIDVPETKLADSPLSPPSGAPPAMKVEVKEESKPEEAGVDVRDMTRCYSGLHFMDTETLDAALRETTAPERQVSDMDQAKSRLQEYQENLAACGGDLAKISESYKSFGLQKVGSAWTYCEWLPECKEVFLVGDFNGWDTAATPLAQESDLLPDVWSCTLPATTNLKVGSKYKLYVVPEEGDPYYAMPAWATKFIGPNEMKLLDAIVHEIKGAGPGRLEVTPEMQQGGTRIYECYPIFTCKQTTTSPLVETTDLLPRIARNGYSALLLMGLLECKDNATMGAQPVSLFALSQHLGTVEELRNLVLQAHRLGLQVFMDLPHNGAASAEDSLGGQFFLWGEQSFHPITGARLYNFAEPEVQRYLLASIGFWMDQFGIDGFRFLDVASMIYLDRGRWVPSPAELEDYLASDDKIEKAGVQYLMQANTLIHQLAPNATTIAQETTMYTHLCEKIEDGGLGFDIRQACNAPNLFRELMLGCRDEEWSMKKIVDAMSEVKQYRPEDKLLGYYESAEHVVLARRPLKIAMLSWETLHTIAAGGVAPHVTELAGALHKIGHTVHIFTRSTNNRTWENEIMGVIYHEVNFDTNSDFVREIENMCAAFVGHFLHVEGQVGGFDVIHGHDWLVGPAVIQLASMNKRVIFTMHSTETGRCGNVQYGGQSARIRTIEGHACHSAERVIAVSGVLKEEVCNHYQVHGAKVEVIYNGIHADAIAKMEWEDEWTGNTKRDKGFDVMDPMFLFVGRLAVQKGPDLLLEAIPMILSARGNAKFVIVGDGHMKSHLEARAQQLGVAHAVHFAGSVKSGTTHLKALFKSCDAVVVPSRNEPFGIVVLEAWAASKPVVATTCGGPRDFVRPDREGYLVDPNPGSIAWGVCKICENFEHARWMGAVAKEKALNEFNWSFIARQTEQVYYEQMNLHGTPKFQCRGPGIGSTLATNVLGQHRGNMGVLENNFLVKRGLMLLKMSKLVTAAMGSDASMTWMGSEFGMLDALDLPRPGNGHSKDKAFVPYSTAEDTGLMYKHLDVFDVFINRIGAALQWLKSPTHQVAVADEEKKVLVWVRSGCIFAINFHPSNALTDFRIDLPKGVEINREVTIALDTEDPRFGGLNEEPLLKPSGKFNTGLLKLNLGPRTGLVLAPPDRAEKALSSDKLLKCKTADALLGA</sequence>
<dbReference type="InterPro" id="IPR014756">
    <property type="entry name" value="Ig_E-set"/>
</dbReference>
<dbReference type="Pfam" id="PF02806">
    <property type="entry name" value="Alpha-amylase_C"/>
    <property type="match status" value="2"/>
</dbReference>
<comment type="similarity">
    <text evidence="2">Belongs to the glycosyl hydrolase 13 family. GlgB subfamily.</text>
</comment>
<keyword evidence="9" id="KW-1185">Reference proteome</keyword>
<dbReference type="PANTHER" id="PTHR43651:SF3">
    <property type="entry name" value="1,4-ALPHA-GLUCAN-BRANCHING ENZYME"/>
    <property type="match status" value="1"/>
</dbReference>
<dbReference type="SUPFAM" id="SSF81296">
    <property type="entry name" value="E set domains"/>
    <property type="match status" value="1"/>
</dbReference>
<evidence type="ECO:0000313" key="9">
    <source>
        <dbReference type="Proteomes" id="UP001178507"/>
    </source>
</evidence>
<protein>
    <recommendedName>
        <fullName evidence="3">1,4-alpha-glucan branching enzyme</fullName>
        <ecNumber evidence="3">2.4.1.18</ecNumber>
    </recommendedName>
</protein>
<evidence type="ECO:0000256" key="1">
    <source>
        <dbReference type="ARBA" id="ARBA00000826"/>
    </source>
</evidence>
<proteinExistence type="inferred from homology"/>
<dbReference type="SUPFAM" id="SSF53756">
    <property type="entry name" value="UDP-Glycosyltransferase/glycogen phosphorylase"/>
    <property type="match status" value="1"/>
</dbReference>
<comment type="caution">
    <text evidence="8">The sequence shown here is derived from an EMBL/GenBank/DDBJ whole genome shotgun (WGS) entry which is preliminary data.</text>
</comment>